<evidence type="ECO:0000313" key="5">
    <source>
        <dbReference type="Proteomes" id="UP000274211"/>
    </source>
</evidence>
<dbReference type="GeneID" id="49635979"/>
<name>A0A0K1N3Q0_AGGAP</name>
<gene>
    <name evidence="2" type="ORF">DOL88_06470</name>
    <name evidence="3" type="ORF">NCTC5908_01465</name>
</gene>
<keyword evidence="5" id="KW-1185">Reference proteome</keyword>
<dbReference type="Pfam" id="PF10670">
    <property type="entry name" value="DUF4198"/>
    <property type="match status" value="1"/>
</dbReference>
<feature type="chain" id="PRO_5044544416" evidence="1">
    <location>
        <begin position="19"/>
        <end position="278"/>
    </location>
</feature>
<feature type="signal peptide" evidence="1">
    <location>
        <begin position="1"/>
        <end position="18"/>
    </location>
</feature>
<dbReference type="KEGG" id="aaz:ADJ80_08050"/>
<keyword evidence="3" id="KW-0472">Membrane</keyword>
<keyword evidence="3" id="KW-0812">Transmembrane</keyword>
<dbReference type="EMBL" id="QMGS01000060">
    <property type="protein sequence ID" value="RMW85706.1"/>
    <property type="molecule type" value="Genomic_DNA"/>
</dbReference>
<dbReference type="Proteomes" id="UP000274211">
    <property type="component" value="Unassembled WGS sequence"/>
</dbReference>
<organism evidence="3 4">
    <name type="scientific">Aggregatibacter aphrophilus</name>
    <name type="common">Haemophilus aphrophilus</name>
    <dbReference type="NCBI Taxonomy" id="732"/>
    <lineage>
        <taxon>Bacteria</taxon>
        <taxon>Pseudomonadati</taxon>
        <taxon>Pseudomonadota</taxon>
        <taxon>Gammaproteobacteria</taxon>
        <taxon>Pasteurellales</taxon>
        <taxon>Pasteurellaceae</taxon>
        <taxon>Aggregatibacter</taxon>
    </lineage>
</organism>
<proteinExistence type="predicted"/>
<sequence>MKKSLLITLLGLAGLAQAHEVWVVAPAHIEAKDVLKAELAYGHHFPYAEKIADDRLHFFAPLEVTDKNVMVTALKQQGENYQYTAEKPLAEGSYWVSATYKPTFWSQNTKGWKQENMQKMTDATYCEQTQMFGKSLVTVGDKVDPTVFKEKLGQELEIVPLKNPVELKEGEIFPLQIFYKGKPLAGETVIATADTVVVKDIESAEEHREVQGFSSKTDKDGKVNFLPLIEGLWKVKVVHKTAFSDPKVCQHSASYATLVLPVGEKRAQYTPHEHHHHH</sequence>
<dbReference type="eggNOG" id="COG5266">
    <property type="taxonomic scope" value="Bacteria"/>
</dbReference>
<evidence type="ECO:0000256" key="1">
    <source>
        <dbReference type="SAM" id="SignalP"/>
    </source>
</evidence>
<accession>A0A0K1N3Q0</accession>
<reference evidence="2 5" key="2">
    <citation type="journal article" date="2019" name="J. Oral Microbiol.">
        <title>Role of OmpA1 and OmpA2 in Aggregatibacter actinomycetemcomitans and Aggregatibacter aphrophilus serum resistance.</title>
        <authorList>
            <person name="Lindholm M."/>
            <person name="Min Aung K."/>
            <person name="Nyunt Wai S."/>
            <person name="Oscarsson J."/>
        </authorList>
    </citation>
    <scope>NUCLEOTIDE SEQUENCE [LARGE SCALE GENOMIC DNA]</scope>
    <source>
        <strain evidence="2 5">HK83</strain>
    </source>
</reference>
<dbReference type="RefSeq" id="WP_005703158.1">
    <property type="nucleotide sequence ID" value="NZ_CP012067.1"/>
</dbReference>
<evidence type="ECO:0000313" key="4">
    <source>
        <dbReference type="Proteomes" id="UP000253728"/>
    </source>
</evidence>
<reference evidence="3 4" key="1">
    <citation type="submission" date="2018-06" db="EMBL/GenBank/DDBJ databases">
        <authorList>
            <consortium name="Pathogen Informatics"/>
            <person name="Doyle S."/>
        </authorList>
    </citation>
    <scope>NUCLEOTIDE SEQUENCE [LARGE SCALE GENOMIC DNA]</scope>
    <source>
        <strain evidence="3 4">NCTC5908</strain>
    </source>
</reference>
<dbReference type="AlphaFoldDB" id="A0A0K1N3Q0"/>
<dbReference type="EMBL" id="UFSP01000002">
    <property type="protein sequence ID" value="SSZ29659.1"/>
    <property type="molecule type" value="Genomic_DNA"/>
</dbReference>
<dbReference type="Proteomes" id="UP000253728">
    <property type="component" value="Unassembled WGS sequence"/>
</dbReference>
<keyword evidence="1" id="KW-0732">Signal</keyword>
<protein>
    <submittedName>
        <fullName evidence="2">DUF4198 domain-containing protein</fullName>
    </submittedName>
    <submittedName>
        <fullName evidence="3">Nickel uptake substrate-specific transmembrane region</fullName>
    </submittedName>
</protein>
<evidence type="ECO:0000313" key="2">
    <source>
        <dbReference type="EMBL" id="RMW85706.1"/>
    </source>
</evidence>
<dbReference type="InterPro" id="IPR019613">
    <property type="entry name" value="DUF4198"/>
</dbReference>
<dbReference type="STRING" id="732.ADJ80_08050"/>
<evidence type="ECO:0000313" key="3">
    <source>
        <dbReference type="EMBL" id="SSZ29659.1"/>
    </source>
</evidence>